<comment type="caution">
    <text evidence="4">The sequence shown here is derived from an EMBL/GenBank/DDBJ whole genome shotgun (WGS) entry which is preliminary data.</text>
</comment>
<evidence type="ECO:0000313" key="5">
    <source>
        <dbReference type="Proteomes" id="UP000191672"/>
    </source>
</evidence>
<dbReference type="PANTHER" id="PTHR48081:SF25">
    <property type="entry name" value="PUTATIVE (AFU_ORTHOLOGUE AFUA_3G11560)-RELATED"/>
    <property type="match status" value="1"/>
</dbReference>
<proteinExistence type="inferred from homology"/>
<dbReference type="EMBL" id="MDYN01000002">
    <property type="protein sequence ID" value="OQD89500.1"/>
    <property type="molecule type" value="Genomic_DNA"/>
</dbReference>
<evidence type="ECO:0000313" key="4">
    <source>
        <dbReference type="EMBL" id="OQD89500.1"/>
    </source>
</evidence>
<keyword evidence="5" id="KW-1185">Reference proteome</keyword>
<dbReference type="SUPFAM" id="SSF53474">
    <property type="entry name" value="alpha/beta-Hydrolases"/>
    <property type="match status" value="1"/>
</dbReference>
<dbReference type="InterPro" id="IPR013094">
    <property type="entry name" value="AB_hydrolase_3"/>
</dbReference>
<dbReference type="Gene3D" id="3.40.50.1820">
    <property type="entry name" value="alpha/beta hydrolase"/>
    <property type="match status" value="1"/>
</dbReference>
<feature type="domain" description="Alpha/beta hydrolase fold-3" evidence="3">
    <location>
        <begin position="330"/>
        <end position="396"/>
    </location>
</feature>
<dbReference type="STRING" id="416450.A0A1V6QJV9"/>
<gene>
    <name evidence="4" type="ORF">PENANT_c002G08782</name>
</gene>
<dbReference type="OrthoDB" id="5354320at2759"/>
<evidence type="ECO:0000256" key="1">
    <source>
        <dbReference type="ARBA" id="ARBA00010515"/>
    </source>
</evidence>
<evidence type="ECO:0000259" key="3">
    <source>
        <dbReference type="Pfam" id="PF07859"/>
    </source>
</evidence>
<dbReference type="GO" id="GO:0016787">
    <property type="term" value="F:hydrolase activity"/>
    <property type="evidence" value="ECO:0007669"/>
    <property type="project" value="UniProtKB-KW"/>
</dbReference>
<dbReference type="GO" id="GO:0017000">
    <property type="term" value="P:antibiotic biosynthetic process"/>
    <property type="evidence" value="ECO:0007669"/>
    <property type="project" value="UniProtKB-ARBA"/>
</dbReference>
<dbReference type="InterPro" id="IPR002168">
    <property type="entry name" value="Lipase_GDXG_HIS_AS"/>
</dbReference>
<organism evidence="4 5">
    <name type="scientific">Penicillium antarcticum</name>
    <dbReference type="NCBI Taxonomy" id="416450"/>
    <lineage>
        <taxon>Eukaryota</taxon>
        <taxon>Fungi</taxon>
        <taxon>Dikarya</taxon>
        <taxon>Ascomycota</taxon>
        <taxon>Pezizomycotina</taxon>
        <taxon>Eurotiomycetes</taxon>
        <taxon>Eurotiomycetidae</taxon>
        <taxon>Eurotiales</taxon>
        <taxon>Aspergillaceae</taxon>
        <taxon>Penicillium</taxon>
    </lineage>
</organism>
<evidence type="ECO:0000256" key="2">
    <source>
        <dbReference type="ARBA" id="ARBA00022801"/>
    </source>
</evidence>
<protein>
    <recommendedName>
        <fullName evidence="3">Alpha/beta hydrolase fold-3 domain-containing protein</fullName>
    </recommendedName>
</protein>
<dbReference type="PROSITE" id="PS01173">
    <property type="entry name" value="LIPASE_GDXG_HIS"/>
    <property type="match status" value="1"/>
</dbReference>
<dbReference type="Proteomes" id="UP000191672">
    <property type="component" value="Unassembled WGS sequence"/>
</dbReference>
<dbReference type="InterPro" id="IPR050300">
    <property type="entry name" value="GDXG_lipolytic_enzyme"/>
</dbReference>
<reference evidence="5" key="1">
    <citation type="journal article" date="2017" name="Nat. Microbiol.">
        <title>Global analysis of biosynthetic gene clusters reveals vast potential of secondary metabolite production in Penicillium species.</title>
        <authorList>
            <person name="Nielsen J.C."/>
            <person name="Grijseels S."/>
            <person name="Prigent S."/>
            <person name="Ji B."/>
            <person name="Dainat J."/>
            <person name="Nielsen K.F."/>
            <person name="Frisvad J.C."/>
            <person name="Workman M."/>
            <person name="Nielsen J."/>
        </authorList>
    </citation>
    <scope>NUCLEOTIDE SEQUENCE [LARGE SCALE GENOMIC DNA]</scope>
    <source>
        <strain evidence="5">IBT 31811</strain>
    </source>
</reference>
<dbReference type="PANTHER" id="PTHR48081">
    <property type="entry name" value="AB HYDROLASE SUPERFAMILY PROTEIN C4A8.06C"/>
    <property type="match status" value="1"/>
</dbReference>
<dbReference type="GO" id="GO:0072330">
    <property type="term" value="P:monocarboxylic acid biosynthetic process"/>
    <property type="evidence" value="ECO:0007669"/>
    <property type="project" value="UniProtKB-ARBA"/>
</dbReference>
<dbReference type="InterPro" id="IPR029058">
    <property type="entry name" value="AB_hydrolase_fold"/>
</dbReference>
<dbReference type="Pfam" id="PF07859">
    <property type="entry name" value="Abhydrolase_3"/>
    <property type="match status" value="2"/>
</dbReference>
<dbReference type="AlphaFoldDB" id="A0A1V6QJV9"/>
<comment type="similarity">
    <text evidence="1">Belongs to the 'GDXG' lipolytic enzyme family.</text>
</comment>
<keyword evidence="2" id="KW-0378">Hydrolase</keyword>
<name>A0A1V6QJV9_9EURO</name>
<feature type="domain" description="Alpha/beta hydrolase fold-3" evidence="3">
    <location>
        <begin position="156"/>
        <end position="291"/>
    </location>
</feature>
<accession>A0A1V6QJV9</accession>
<sequence length="486" mass="53735">MSSLKQPIVLLKAILVRLPLILKTLILHGIQMSPVTGKQDLRTELTVAVLRSFMGLKHSVLKMQKDSMRDPGIKGPMWVSKVTLPQPEIDVRDAVLRAIDVLKTGDETCDIPDIAAVEAEWTGYRGNVGKRTAQPNISEEEKYHKLRAESPSDMTILYFHGGAYFLMDPCTHRVPLAHLSHRTGAQILSIRYRLAPQNPFPAGLVDALTAYLSLIHPPPGSLHKPVPANKIILAGDSAGGNLSLVLLQTLLTLHRTSHTLHFHGKDVPIELPGGLAAVSPWCDITRSMPSVKRNELFDFLDAPPGADTPFEPIPFPPDDIWPVSPPRVDLFCNANMVLHPLVSPLTAPAELWKDAPPIWISTGEEGLTDEGLIVARRIHQAGAPLVAEMFEGMPHCHGMLMIETTQGRRFFESFASFCRDAAAGRVTSTSNLTYISYKAKSEKQIPIEKACETTDEEADALLRKSAAWRLEGEKAMQKEWRERARL</sequence>